<name>A0A194Q663_PAPXU</name>
<keyword evidence="11" id="KW-0645">Protease</keyword>
<keyword evidence="3" id="KW-0479">Metal-binding</keyword>
<dbReference type="InterPro" id="IPR000587">
    <property type="entry name" value="Creatinase_N"/>
</dbReference>
<evidence type="ECO:0000259" key="8">
    <source>
        <dbReference type="Pfam" id="PF00557"/>
    </source>
</evidence>
<dbReference type="InterPro" id="IPR033740">
    <property type="entry name" value="Pept_M24B"/>
</dbReference>
<keyword evidence="4" id="KW-0378">Hydrolase</keyword>
<evidence type="ECO:0000259" key="9">
    <source>
        <dbReference type="Pfam" id="PF01321"/>
    </source>
</evidence>
<dbReference type="InterPro" id="IPR050422">
    <property type="entry name" value="X-Pro_aminopeptidase_P"/>
</dbReference>
<dbReference type="Gene3D" id="3.90.230.10">
    <property type="entry name" value="Creatinase/methionine aminopeptidase superfamily"/>
    <property type="match status" value="1"/>
</dbReference>
<dbReference type="AlphaFoldDB" id="A0A194Q663"/>
<feature type="transmembrane region" description="Helical" evidence="7">
    <location>
        <begin position="968"/>
        <end position="987"/>
    </location>
</feature>
<evidence type="ECO:0000256" key="4">
    <source>
        <dbReference type="ARBA" id="ARBA00022801"/>
    </source>
</evidence>
<gene>
    <name evidence="11" type="ORF">RR46_07085</name>
</gene>
<evidence type="ECO:0000313" key="12">
    <source>
        <dbReference type="Proteomes" id="UP000053268"/>
    </source>
</evidence>
<evidence type="ECO:0000256" key="6">
    <source>
        <dbReference type="SAM" id="MobiDB-lite"/>
    </source>
</evidence>
<evidence type="ECO:0000256" key="5">
    <source>
        <dbReference type="ARBA" id="ARBA00023211"/>
    </source>
</evidence>
<dbReference type="GO" id="GO:0046872">
    <property type="term" value="F:metal ion binding"/>
    <property type="evidence" value="ECO:0007669"/>
    <property type="project" value="UniProtKB-KW"/>
</dbReference>
<dbReference type="CDD" id="cd01085">
    <property type="entry name" value="APP"/>
    <property type="match status" value="1"/>
</dbReference>
<dbReference type="InterPro" id="IPR029149">
    <property type="entry name" value="Creatin/AminoP/Spt16_N"/>
</dbReference>
<feature type="domain" description="Peptidase M24" evidence="8">
    <location>
        <begin position="661"/>
        <end position="877"/>
    </location>
</feature>
<evidence type="ECO:0000259" key="10">
    <source>
        <dbReference type="Pfam" id="PF16188"/>
    </source>
</evidence>
<feature type="domain" description="Peptidase M24 C-terminal" evidence="10">
    <location>
        <begin position="902"/>
        <end position="964"/>
    </location>
</feature>
<comment type="cofactor">
    <cofactor evidence="1">
        <name>Mn(2+)</name>
        <dbReference type="ChEBI" id="CHEBI:29035"/>
    </cofactor>
</comment>
<dbReference type="Gene3D" id="3.40.350.10">
    <property type="entry name" value="Creatinase/prolidase N-terminal domain"/>
    <property type="match status" value="2"/>
</dbReference>
<feature type="domain" description="Creatinase N-terminal" evidence="9">
    <location>
        <begin position="341"/>
        <end position="467"/>
    </location>
</feature>
<keyword evidence="7" id="KW-1133">Transmembrane helix</keyword>
<dbReference type="EMBL" id="KQ459463">
    <property type="protein sequence ID" value="KPJ00495.1"/>
    <property type="molecule type" value="Genomic_DNA"/>
</dbReference>
<keyword evidence="7" id="KW-0812">Transmembrane</keyword>
<evidence type="ECO:0000256" key="2">
    <source>
        <dbReference type="ARBA" id="ARBA00008766"/>
    </source>
</evidence>
<dbReference type="SUPFAM" id="SSF53092">
    <property type="entry name" value="Creatinase/prolidase N-terminal domain"/>
    <property type="match status" value="1"/>
</dbReference>
<dbReference type="Proteomes" id="UP000053268">
    <property type="component" value="Unassembled WGS sequence"/>
</dbReference>
<sequence length="989" mass="110617">MKEKLNKNTYYNRQANSDCVELSGSTLCIIFKDKGKLTGLKKQTNKHNKNDVVDITRLKDDLRLLTRITRTNSKVDKFSEDYLDVGDLSATRKESDIFNNPDNIYSKLKLIIAGYQSNNGPAQIFRSRKVNVADLINFIDFRSHNTDSSEESIERYKKKRKNKPKRFEVVENTDESIESRNSDSEESSNEMSIPLKNRNIIPKIFYVQGPTRHIPSDERRSRLPHFMPKRYHWSLDDIDDLPYFWFNGPQGYFAAYVVSSQYDWGEPDTPIFPIESRSRMSRETAEQRLMAVKQVLQEYGVDAYKVLHWVSIHYHIVSLRVDSPLTIESRSRMSRETAEQRLMAVKQVLQEYGVDAYIVPTADAHNSQYIAASDARREWLSGLSGSSGTAVVTSSHALVWTDGRYFTQFYLQVDTNVWSLMRQGTDLAIPAWLVANMRPGQVVGIDPTTYTRTSWRTLETALSQVNVILRPISQNLVDIARANIGDPAPPRPNNALLPLPINFTGKRSSEKISELMTQIRSRGAAALVLTALDDIAYTLNIRGSDIPYNPVFFSYLVLRPDQSPPNNVVLSWGDGTLAANITQHLASEGTQIATIPYQNIFDFLKNITSELPRSSTIWLSQDGSHAIHLAAEADGAMNTLSTVSPVALMKCIKNEVELKGFRSAHIKDGIAVVRFLRWVHESVSSGVNVTEIDVSDKLEELRHEEQYFMGPSFATIAGAGENGAIIHYKPSREGEQRVVKRDDMLLVDSGAQYMDGTTDITRTRHMSSSPTPEQRLTFTRVLKGQILLGTAVFPKGSTGNLLETLARKALWDVGLNYAHGTGHGVGHFLNVHEGPSGIGAALMASDPGIVPGMIFSDEPGYYEVGEYGIRHEDLVEVIEINKDADHIFAKGMVGNFSGAGAVGFYTISLAPHQTACLDVSILDDNEIKYINDYHARVLRTLGPILLDRGLTEDYEFLEKECAPIQRSAAILISATPLAVIGVLSLWLNM</sequence>
<dbReference type="SUPFAM" id="SSF55920">
    <property type="entry name" value="Creatinase/aminopeptidase"/>
    <property type="match status" value="1"/>
</dbReference>
<keyword evidence="5" id="KW-0464">Manganese</keyword>
<dbReference type="InterPro" id="IPR000994">
    <property type="entry name" value="Pept_M24"/>
</dbReference>
<dbReference type="PANTHER" id="PTHR43763:SF20">
    <property type="entry name" value="XAA-PRO AMINOPEPTIDASE APEPP"/>
    <property type="match status" value="1"/>
</dbReference>
<feature type="region of interest" description="Disordered" evidence="6">
    <location>
        <begin position="163"/>
        <end position="191"/>
    </location>
</feature>
<evidence type="ECO:0000256" key="3">
    <source>
        <dbReference type="ARBA" id="ARBA00022723"/>
    </source>
</evidence>
<keyword evidence="11" id="KW-0031">Aminopeptidase</keyword>
<evidence type="ECO:0000256" key="7">
    <source>
        <dbReference type="SAM" id="Phobius"/>
    </source>
</evidence>
<dbReference type="Pfam" id="PF16188">
    <property type="entry name" value="Peptidase_M24_C"/>
    <property type="match status" value="1"/>
</dbReference>
<dbReference type="Pfam" id="PF00557">
    <property type="entry name" value="Peptidase_M24"/>
    <property type="match status" value="1"/>
</dbReference>
<comment type="similarity">
    <text evidence="2">Belongs to the peptidase M24B family.</text>
</comment>
<keyword evidence="12" id="KW-1185">Reference proteome</keyword>
<reference evidence="11 12" key="1">
    <citation type="journal article" date="2015" name="Nat. Commun.">
        <title>Outbred genome sequencing and CRISPR/Cas9 gene editing in butterflies.</title>
        <authorList>
            <person name="Li X."/>
            <person name="Fan D."/>
            <person name="Zhang W."/>
            <person name="Liu G."/>
            <person name="Zhang L."/>
            <person name="Zhao L."/>
            <person name="Fang X."/>
            <person name="Chen L."/>
            <person name="Dong Y."/>
            <person name="Chen Y."/>
            <person name="Ding Y."/>
            <person name="Zhao R."/>
            <person name="Feng M."/>
            <person name="Zhu Y."/>
            <person name="Feng Y."/>
            <person name="Jiang X."/>
            <person name="Zhu D."/>
            <person name="Xiang H."/>
            <person name="Feng X."/>
            <person name="Li S."/>
            <person name="Wang J."/>
            <person name="Zhang G."/>
            <person name="Kronforst M.R."/>
            <person name="Wang W."/>
        </authorList>
    </citation>
    <scope>NUCLEOTIDE SEQUENCE [LARGE SCALE GENOMIC DNA]</scope>
    <source>
        <strain evidence="11">Ya'a_city_454_Px</strain>
        <tissue evidence="11">Whole body</tissue>
    </source>
</reference>
<accession>A0A194Q663</accession>
<keyword evidence="7" id="KW-0472">Membrane</keyword>
<proteinExistence type="inferred from homology"/>
<dbReference type="FunFam" id="3.90.230.10:FF:000007">
    <property type="entry name" value="Xaa-Pro aminopeptidase P"/>
    <property type="match status" value="1"/>
</dbReference>
<evidence type="ECO:0000313" key="11">
    <source>
        <dbReference type="EMBL" id="KPJ00495.1"/>
    </source>
</evidence>
<dbReference type="InterPro" id="IPR032416">
    <property type="entry name" value="Peptidase_M24_C"/>
</dbReference>
<dbReference type="PANTHER" id="PTHR43763">
    <property type="entry name" value="XAA-PRO AMINOPEPTIDASE 1"/>
    <property type="match status" value="1"/>
</dbReference>
<dbReference type="STRING" id="66420.A0A194Q663"/>
<dbReference type="Pfam" id="PF16189">
    <property type="entry name" value="Creatinase_N_2"/>
    <property type="match status" value="1"/>
</dbReference>
<evidence type="ECO:0000256" key="1">
    <source>
        <dbReference type="ARBA" id="ARBA00001936"/>
    </source>
</evidence>
<dbReference type="Pfam" id="PF01321">
    <property type="entry name" value="Creatinase_N"/>
    <property type="match status" value="1"/>
</dbReference>
<dbReference type="InterPro" id="IPR036005">
    <property type="entry name" value="Creatinase/aminopeptidase-like"/>
</dbReference>
<protein>
    <submittedName>
        <fullName evidence="11">Putative Xaa-Pro aminopeptidase P</fullName>
    </submittedName>
</protein>
<dbReference type="GO" id="GO:0070006">
    <property type="term" value="F:metalloaminopeptidase activity"/>
    <property type="evidence" value="ECO:0007669"/>
    <property type="project" value="InterPro"/>
</dbReference>
<dbReference type="GO" id="GO:0005737">
    <property type="term" value="C:cytoplasm"/>
    <property type="evidence" value="ECO:0007669"/>
    <property type="project" value="UniProtKB-ARBA"/>
</dbReference>
<organism evidence="11 12">
    <name type="scientific">Papilio xuthus</name>
    <name type="common">Asian swallowtail butterfly</name>
    <dbReference type="NCBI Taxonomy" id="66420"/>
    <lineage>
        <taxon>Eukaryota</taxon>
        <taxon>Metazoa</taxon>
        <taxon>Ecdysozoa</taxon>
        <taxon>Arthropoda</taxon>
        <taxon>Hexapoda</taxon>
        <taxon>Insecta</taxon>
        <taxon>Pterygota</taxon>
        <taxon>Neoptera</taxon>
        <taxon>Endopterygota</taxon>
        <taxon>Lepidoptera</taxon>
        <taxon>Glossata</taxon>
        <taxon>Ditrysia</taxon>
        <taxon>Papilionoidea</taxon>
        <taxon>Papilionidae</taxon>
        <taxon>Papilioninae</taxon>
        <taxon>Papilio</taxon>
    </lineage>
</organism>